<dbReference type="Proteomes" id="UP001442841">
    <property type="component" value="Chromosome"/>
</dbReference>
<feature type="transmembrane region" description="Helical" evidence="7">
    <location>
        <begin position="608"/>
        <end position="630"/>
    </location>
</feature>
<proteinExistence type="predicted"/>
<feature type="transmembrane region" description="Helical" evidence="7">
    <location>
        <begin position="220"/>
        <end position="241"/>
    </location>
</feature>
<feature type="transmembrane region" description="Helical" evidence="7">
    <location>
        <begin position="318"/>
        <end position="339"/>
    </location>
</feature>
<accession>A0ABZ3FSF8</accession>
<feature type="transmembrane region" description="Helical" evidence="7">
    <location>
        <begin position="184"/>
        <end position="200"/>
    </location>
</feature>
<evidence type="ECO:0000256" key="2">
    <source>
        <dbReference type="ARBA" id="ARBA00022475"/>
    </source>
</evidence>
<keyword evidence="2" id="KW-1003">Cell membrane</keyword>
<evidence type="ECO:0000256" key="6">
    <source>
        <dbReference type="SAM" id="MobiDB-lite"/>
    </source>
</evidence>
<evidence type="ECO:0000256" key="4">
    <source>
        <dbReference type="ARBA" id="ARBA00022989"/>
    </source>
</evidence>
<feature type="transmembrane region" description="Helical" evidence="7">
    <location>
        <begin position="26"/>
        <end position="51"/>
    </location>
</feature>
<dbReference type="Pfam" id="PF09678">
    <property type="entry name" value="Caa3_CtaG"/>
    <property type="match status" value="1"/>
</dbReference>
<feature type="transmembrane region" description="Helical" evidence="7">
    <location>
        <begin position="71"/>
        <end position="92"/>
    </location>
</feature>
<keyword evidence="3 7" id="KW-0812">Transmembrane</keyword>
<feature type="transmembrane region" description="Helical" evidence="7">
    <location>
        <begin position="530"/>
        <end position="547"/>
    </location>
</feature>
<evidence type="ECO:0000256" key="7">
    <source>
        <dbReference type="SAM" id="Phobius"/>
    </source>
</evidence>
<feature type="transmembrane region" description="Helical" evidence="7">
    <location>
        <begin position="491"/>
        <end position="510"/>
    </location>
</feature>
<dbReference type="InterPro" id="IPR019108">
    <property type="entry name" value="Caa3_assmbl_CtaG-rel"/>
</dbReference>
<comment type="subcellular location">
    <subcellularLocation>
        <location evidence="1">Cell membrane</location>
        <topology evidence="1">Multi-pass membrane protein</topology>
    </subcellularLocation>
</comment>
<feature type="transmembrane region" description="Helical" evidence="7">
    <location>
        <begin position="559"/>
        <end position="588"/>
    </location>
</feature>
<feature type="transmembrane region" description="Helical" evidence="7">
    <location>
        <begin position="376"/>
        <end position="397"/>
    </location>
</feature>
<organism evidence="8 9">
    <name type="scientific">Ammonicoccus fulvus</name>
    <dbReference type="NCBI Taxonomy" id="3138240"/>
    <lineage>
        <taxon>Bacteria</taxon>
        <taxon>Bacillati</taxon>
        <taxon>Actinomycetota</taxon>
        <taxon>Actinomycetes</taxon>
        <taxon>Propionibacteriales</taxon>
        <taxon>Propionibacteriaceae</taxon>
        <taxon>Ammonicoccus</taxon>
    </lineage>
</organism>
<feature type="transmembrane region" description="Helical" evidence="7">
    <location>
        <begin position="409"/>
        <end position="430"/>
    </location>
</feature>
<keyword evidence="9" id="KW-1185">Reference proteome</keyword>
<dbReference type="RefSeq" id="WP_425309153.1">
    <property type="nucleotide sequence ID" value="NZ_CP154795.1"/>
</dbReference>
<feature type="transmembrane region" description="Helical" evidence="7">
    <location>
        <begin position="113"/>
        <end position="134"/>
    </location>
</feature>
<reference evidence="8 9" key="1">
    <citation type="submission" date="2024-04" db="EMBL/GenBank/DDBJ databases">
        <title>Isolation of an actinomycete strain from pig manure.</title>
        <authorList>
            <person name="Gong T."/>
            <person name="Yu Z."/>
            <person name="An M."/>
            <person name="Wei C."/>
            <person name="Yang W."/>
            <person name="Liu L."/>
        </authorList>
    </citation>
    <scope>NUCLEOTIDE SEQUENCE [LARGE SCALE GENOMIC DNA]</scope>
    <source>
        <strain evidence="8 9">ZF39</strain>
    </source>
</reference>
<protein>
    <submittedName>
        <fullName evidence="8">Cytochrome c oxidase assembly protein</fullName>
    </submittedName>
</protein>
<evidence type="ECO:0000313" key="9">
    <source>
        <dbReference type="Proteomes" id="UP001442841"/>
    </source>
</evidence>
<feature type="transmembrane region" description="Helical" evidence="7">
    <location>
        <begin position="154"/>
        <end position="177"/>
    </location>
</feature>
<sequence>MTSADQAKTDGEQPGMPETPDRTSGVIGAPLMIVWTAIGLAVVAVLMGARYQSLLPPLRGREGADGLTNHLTAVVDLGAQLSMLASFALLLAATFYSTGLRRHHELGERGRRFVRAAGSTAALWFSFSLLMIPLTAGENNGVSLLTVAQSLSPFIAATQPAQAWFAPAVIALIITLTARRIRRVGAVVLALLLGLAWQLAPVVTGNVSVGADHDFGTDAAIWASLAACVAVASAAAALITVESDQDTVRGRRVLWTLAVAATVVVAGRIVVGWYELAGTSPLATGYGLFTLGIIVLWALIALRAWFGLRRGVRSRVSLGVDVALGVLAVGLQTATAHMAPPRFLVPQPSAQINFLGYEINEAPAMAALILPGRPNLLLVTMSVAALILYVAAHIILARRKIDWPIGRTISWVLGWSLLLWIGSAGVWAYSGAAFSYHMLVHMTVNMIIPVLIVLGAPITLALRVLPTQPESEPMGLRDLINGLLNWKPLEYLMHPVVIGINFIGSAYAIYLSGLFEFLMRYHWGHQLMTLHFIISGLLFFGLIVGADRNPKELPHVAKLGFLFAAMPFHAFFAVILLSSEGIIGANFYNGLDVAWMTDLYADQQMGGQYTWAIGEIPMLMVVIALVFQWFAQDSREAKRKDRAMDEGLDDSYEAYNEMLRKLAERSDR</sequence>
<evidence type="ECO:0000313" key="8">
    <source>
        <dbReference type="EMBL" id="XAN07699.1"/>
    </source>
</evidence>
<keyword evidence="4 7" id="KW-1133">Transmembrane helix</keyword>
<evidence type="ECO:0000256" key="1">
    <source>
        <dbReference type="ARBA" id="ARBA00004651"/>
    </source>
</evidence>
<feature type="transmembrane region" description="Helical" evidence="7">
    <location>
        <begin position="286"/>
        <end position="306"/>
    </location>
</feature>
<evidence type="ECO:0000256" key="3">
    <source>
        <dbReference type="ARBA" id="ARBA00022692"/>
    </source>
</evidence>
<evidence type="ECO:0000256" key="5">
    <source>
        <dbReference type="ARBA" id="ARBA00023136"/>
    </source>
</evidence>
<name>A0ABZ3FSF8_9ACTN</name>
<keyword evidence="5 7" id="KW-0472">Membrane</keyword>
<dbReference type="EMBL" id="CP154795">
    <property type="protein sequence ID" value="XAN07699.1"/>
    <property type="molecule type" value="Genomic_DNA"/>
</dbReference>
<gene>
    <name evidence="8" type="ORF">AADG42_10435</name>
</gene>
<feature type="transmembrane region" description="Helical" evidence="7">
    <location>
        <begin position="442"/>
        <end position="465"/>
    </location>
</feature>
<feature type="region of interest" description="Disordered" evidence="6">
    <location>
        <begin position="1"/>
        <end position="22"/>
    </location>
</feature>
<feature type="transmembrane region" description="Helical" evidence="7">
    <location>
        <begin position="253"/>
        <end position="274"/>
    </location>
</feature>